<evidence type="ECO:0000313" key="2">
    <source>
        <dbReference type="Proteomes" id="UP001352852"/>
    </source>
</evidence>
<proteinExistence type="predicted"/>
<protein>
    <submittedName>
        <fullName evidence="1">Uncharacterized protein</fullName>
    </submittedName>
</protein>
<organism evidence="1 2">
    <name type="scientific">Characodon lateralis</name>
    <dbReference type="NCBI Taxonomy" id="208331"/>
    <lineage>
        <taxon>Eukaryota</taxon>
        <taxon>Metazoa</taxon>
        <taxon>Chordata</taxon>
        <taxon>Craniata</taxon>
        <taxon>Vertebrata</taxon>
        <taxon>Euteleostomi</taxon>
        <taxon>Actinopterygii</taxon>
        <taxon>Neopterygii</taxon>
        <taxon>Teleostei</taxon>
        <taxon>Neoteleostei</taxon>
        <taxon>Acanthomorphata</taxon>
        <taxon>Ovalentaria</taxon>
        <taxon>Atherinomorphae</taxon>
        <taxon>Cyprinodontiformes</taxon>
        <taxon>Goodeidae</taxon>
        <taxon>Characodon</taxon>
    </lineage>
</organism>
<dbReference type="EMBL" id="JAHUTJ010024740">
    <property type="protein sequence ID" value="MED6273119.1"/>
    <property type="molecule type" value="Genomic_DNA"/>
</dbReference>
<sequence>VLVFSAVENGCFPSPVIEPGVLKQEAASISSLDELYQRLRGGYSGWPRWLNLYTAFVPKITKDRSSMNQPVLTETWNPFQLAAPEPRPSSCSLIHSCPPSTIPETHRLPTKHTTLELSELLDLPSSFSIIVAPVRIPLFLPLPSYCFLHSVAF</sequence>
<gene>
    <name evidence="1" type="ORF">CHARACLAT_003423</name>
</gene>
<dbReference type="Proteomes" id="UP001352852">
    <property type="component" value="Unassembled WGS sequence"/>
</dbReference>
<reference evidence="1 2" key="1">
    <citation type="submission" date="2021-06" db="EMBL/GenBank/DDBJ databases">
        <authorList>
            <person name="Palmer J.M."/>
        </authorList>
    </citation>
    <scope>NUCLEOTIDE SEQUENCE [LARGE SCALE GENOMIC DNA]</scope>
    <source>
        <strain evidence="1 2">CL_MEX2019</strain>
        <tissue evidence="1">Muscle</tissue>
    </source>
</reference>
<accession>A0ABU7DFZ8</accession>
<evidence type="ECO:0000313" key="1">
    <source>
        <dbReference type="EMBL" id="MED6273119.1"/>
    </source>
</evidence>
<keyword evidence="2" id="KW-1185">Reference proteome</keyword>
<feature type="non-terminal residue" evidence="1">
    <location>
        <position position="1"/>
    </location>
</feature>
<name>A0ABU7DFZ8_9TELE</name>
<comment type="caution">
    <text evidence="1">The sequence shown here is derived from an EMBL/GenBank/DDBJ whole genome shotgun (WGS) entry which is preliminary data.</text>
</comment>